<dbReference type="EMBL" id="SZPZ01000002">
    <property type="protein sequence ID" value="TKK80133.1"/>
    <property type="molecule type" value="Genomic_DNA"/>
</dbReference>
<sequence>MTVPKTDLRGRQQHVSGRENAMHAVRHEHAAQTTEQTARPGNALILRSPGHLLIAVGRQHAALTRKR</sequence>
<protein>
    <submittedName>
        <fullName evidence="2">Uncharacterized protein</fullName>
    </submittedName>
</protein>
<comment type="caution">
    <text evidence="2">The sequence shown here is derived from an EMBL/GenBank/DDBJ whole genome shotgun (WGS) entry which is preliminary data.</text>
</comment>
<organism evidence="2 3">
    <name type="scientific">Kribbella jiaozuonensis</name>
    <dbReference type="NCBI Taxonomy" id="2575441"/>
    <lineage>
        <taxon>Bacteria</taxon>
        <taxon>Bacillati</taxon>
        <taxon>Actinomycetota</taxon>
        <taxon>Actinomycetes</taxon>
        <taxon>Propionibacteriales</taxon>
        <taxon>Kribbellaceae</taxon>
        <taxon>Kribbella</taxon>
    </lineage>
</organism>
<feature type="compositionally biased region" description="Basic and acidic residues" evidence="1">
    <location>
        <begin position="1"/>
        <end position="30"/>
    </location>
</feature>
<dbReference type="AlphaFoldDB" id="A0A4V5UXC6"/>
<dbReference type="Proteomes" id="UP000305836">
    <property type="component" value="Unassembled WGS sequence"/>
</dbReference>
<evidence type="ECO:0000313" key="2">
    <source>
        <dbReference type="EMBL" id="TKK80133.1"/>
    </source>
</evidence>
<proteinExistence type="predicted"/>
<name>A0A4V5UXC6_9ACTN</name>
<evidence type="ECO:0000256" key="1">
    <source>
        <dbReference type="SAM" id="MobiDB-lite"/>
    </source>
</evidence>
<evidence type="ECO:0000313" key="3">
    <source>
        <dbReference type="Proteomes" id="UP000305836"/>
    </source>
</evidence>
<dbReference type="RefSeq" id="WP_137255073.1">
    <property type="nucleotide sequence ID" value="NZ_JBHSPQ010000001.1"/>
</dbReference>
<accession>A0A4V5UXC6</accession>
<gene>
    <name evidence="2" type="ORF">FDA38_17515</name>
</gene>
<reference evidence="2 3" key="1">
    <citation type="submission" date="2019-04" db="EMBL/GenBank/DDBJ databases">
        <title>Kribbella sp. NEAU-THZ 27 nov., a novel actinomycete isolated from soil.</title>
        <authorList>
            <person name="Duan L."/>
        </authorList>
    </citation>
    <scope>NUCLEOTIDE SEQUENCE [LARGE SCALE GENOMIC DNA]</scope>
    <source>
        <strain evidence="3">NEAU-THZ27</strain>
    </source>
</reference>
<keyword evidence="3" id="KW-1185">Reference proteome</keyword>
<feature type="region of interest" description="Disordered" evidence="1">
    <location>
        <begin position="1"/>
        <end position="37"/>
    </location>
</feature>